<protein>
    <recommendedName>
        <fullName evidence="2">Bacillithiol system protein YtxJ</fullName>
    </recommendedName>
</protein>
<accession>A0A1J5SAY1</accession>
<organism evidence="1">
    <name type="scientific">mine drainage metagenome</name>
    <dbReference type="NCBI Taxonomy" id="410659"/>
    <lineage>
        <taxon>unclassified sequences</taxon>
        <taxon>metagenomes</taxon>
        <taxon>ecological metagenomes</taxon>
    </lineage>
</organism>
<evidence type="ECO:0000313" key="1">
    <source>
        <dbReference type="EMBL" id="OIQ97381.1"/>
    </source>
</evidence>
<comment type="caution">
    <text evidence="1">The sequence shown here is derived from an EMBL/GenBank/DDBJ whole genome shotgun (WGS) entry which is preliminary data.</text>
</comment>
<dbReference type="Pfam" id="PF11009">
    <property type="entry name" value="BrxC"/>
    <property type="match status" value="1"/>
</dbReference>
<sequence>MNWIELNSVDELERIKQKSFTTPQVIFKHSTRCSISSMALNRFEKNESPATIDFYFLDLIAHRNISNKISEEFNVAHQSPQVLVIKNGKCVFDESHSSIYFDEIVEEALKAS</sequence>
<reference evidence="1" key="1">
    <citation type="submission" date="2016-10" db="EMBL/GenBank/DDBJ databases">
        <title>Sequence of Gallionella enrichment culture.</title>
        <authorList>
            <person name="Poehlein A."/>
            <person name="Muehling M."/>
            <person name="Daniel R."/>
        </authorList>
    </citation>
    <scope>NUCLEOTIDE SEQUENCE</scope>
</reference>
<dbReference type="NCBIfam" id="TIGR04019">
    <property type="entry name" value="B_thiol_YtxJ"/>
    <property type="match status" value="1"/>
</dbReference>
<name>A0A1J5SAY1_9ZZZZ</name>
<evidence type="ECO:0008006" key="2">
    <source>
        <dbReference type="Google" id="ProtNLM"/>
    </source>
</evidence>
<dbReference type="InterPro" id="IPR022551">
    <property type="entry name" value="BrxC"/>
</dbReference>
<gene>
    <name evidence="1" type="ORF">GALL_206410</name>
</gene>
<dbReference type="AlphaFoldDB" id="A0A1J5SAY1"/>
<dbReference type="EMBL" id="MLJW01000134">
    <property type="protein sequence ID" value="OIQ97381.1"/>
    <property type="molecule type" value="Genomic_DNA"/>
</dbReference>
<dbReference type="Gene3D" id="3.40.30.10">
    <property type="entry name" value="Glutaredoxin"/>
    <property type="match status" value="1"/>
</dbReference>
<proteinExistence type="predicted"/>